<accession>A0A8H5ESP1</accession>
<evidence type="ECO:0000259" key="1">
    <source>
        <dbReference type="Pfam" id="PF13391"/>
    </source>
</evidence>
<dbReference type="Proteomes" id="UP000567179">
    <property type="component" value="Unassembled WGS sequence"/>
</dbReference>
<dbReference type="OrthoDB" id="2104739at2759"/>
<organism evidence="2 3">
    <name type="scientific">Psilocybe cf. subviscida</name>
    <dbReference type="NCBI Taxonomy" id="2480587"/>
    <lineage>
        <taxon>Eukaryota</taxon>
        <taxon>Fungi</taxon>
        <taxon>Dikarya</taxon>
        <taxon>Basidiomycota</taxon>
        <taxon>Agaricomycotina</taxon>
        <taxon>Agaricomycetes</taxon>
        <taxon>Agaricomycetidae</taxon>
        <taxon>Agaricales</taxon>
        <taxon>Agaricineae</taxon>
        <taxon>Strophariaceae</taxon>
        <taxon>Psilocybe</taxon>
    </lineage>
</organism>
<sequence length="360" mass="40272">MAPLPPTIPTKLTQRSNYANIKSAYDRCLREERRLMERRDQGPNTQLRLVSIRILGCLIHHAPTDVAVGTVVKEIHSCKEDADLYDVGDLYLRALTRAFKAAKGQTPAPSNHASRPSFDTLSDMIKDYLEPAPLSHTTAKKNALARDGFRCVVSAKYDLASIQENSELKKKYLSGELPFKDVTHTQCAHIFSESTNVGIEPESDKLDWASSMWAVMTRFGYTSLPDDLNGPNIHRLENIMTLQGDIHKLFDSLSIWFVATNTEHTYRIETIPDHAPFALEYPTVSFTTSKPGLALPSPEYLAIHAACAKVAHLSGASEWFRKYDHDEEEHFHKTLATDGNSASLLHNLLWVHASQGDTMA</sequence>
<name>A0A8H5ESP1_9AGAR</name>
<feature type="domain" description="HNH nuclease" evidence="1">
    <location>
        <begin position="184"/>
        <end position="257"/>
    </location>
</feature>
<dbReference type="EMBL" id="JAACJJ010000057">
    <property type="protein sequence ID" value="KAF5310633.1"/>
    <property type="molecule type" value="Genomic_DNA"/>
</dbReference>
<protein>
    <recommendedName>
        <fullName evidence="1">HNH nuclease domain-containing protein</fullName>
    </recommendedName>
</protein>
<evidence type="ECO:0000313" key="2">
    <source>
        <dbReference type="EMBL" id="KAF5310633.1"/>
    </source>
</evidence>
<reference evidence="2 3" key="1">
    <citation type="journal article" date="2020" name="ISME J.">
        <title>Uncovering the hidden diversity of litter-decomposition mechanisms in mushroom-forming fungi.</title>
        <authorList>
            <person name="Floudas D."/>
            <person name="Bentzer J."/>
            <person name="Ahren D."/>
            <person name="Johansson T."/>
            <person name="Persson P."/>
            <person name="Tunlid A."/>
        </authorList>
    </citation>
    <scope>NUCLEOTIDE SEQUENCE [LARGE SCALE GENOMIC DNA]</scope>
    <source>
        <strain evidence="2 3">CBS 101986</strain>
    </source>
</reference>
<comment type="caution">
    <text evidence="2">The sequence shown here is derived from an EMBL/GenBank/DDBJ whole genome shotgun (WGS) entry which is preliminary data.</text>
</comment>
<proteinExistence type="predicted"/>
<dbReference type="AlphaFoldDB" id="A0A8H5ESP1"/>
<dbReference type="InterPro" id="IPR003615">
    <property type="entry name" value="HNH_nuc"/>
</dbReference>
<evidence type="ECO:0000313" key="3">
    <source>
        <dbReference type="Proteomes" id="UP000567179"/>
    </source>
</evidence>
<keyword evidence="3" id="KW-1185">Reference proteome</keyword>
<dbReference type="Pfam" id="PF13391">
    <property type="entry name" value="HNH_2"/>
    <property type="match status" value="1"/>
</dbReference>
<gene>
    <name evidence="2" type="ORF">D9619_008090</name>
</gene>